<evidence type="ECO:0000313" key="2">
    <source>
        <dbReference type="EMBL" id="ELU35696.1"/>
    </source>
</evidence>
<comment type="caution">
    <text evidence="2">The sequence shown here is derived from an EMBL/GenBank/DDBJ whole genome shotgun (WGS) entry which is preliminary data.</text>
</comment>
<organism evidence="2 3">
    <name type="scientific">Thanatephorus cucumeris (strain AG1-IA)</name>
    <name type="common">Rice sheath blight fungus</name>
    <name type="synonym">Rhizoctonia solani</name>
    <dbReference type="NCBI Taxonomy" id="983506"/>
    <lineage>
        <taxon>Eukaryota</taxon>
        <taxon>Fungi</taxon>
        <taxon>Dikarya</taxon>
        <taxon>Basidiomycota</taxon>
        <taxon>Agaricomycotina</taxon>
        <taxon>Agaricomycetes</taxon>
        <taxon>Cantharellales</taxon>
        <taxon>Ceratobasidiaceae</taxon>
        <taxon>Rhizoctonia</taxon>
        <taxon>Rhizoctonia solani AG-1</taxon>
    </lineage>
</organism>
<proteinExistence type="predicted"/>
<dbReference type="Proteomes" id="UP000011668">
    <property type="component" value="Unassembled WGS sequence"/>
</dbReference>
<name>L8WBZ0_THACA</name>
<dbReference type="EMBL" id="AFRT01005623">
    <property type="protein sequence ID" value="ELU35696.1"/>
    <property type="molecule type" value="Genomic_DNA"/>
</dbReference>
<accession>L8WBZ0</accession>
<keyword evidence="3" id="KW-1185">Reference proteome</keyword>
<protein>
    <submittedName>
        <fullName evidence="2">Uncharacterized protein</fullName>
    </submittedName>
</protein>
<sequence>MSPNVEARQSTVSNFSQVSSYTRVTELAGFPTFDRIPRTMPNERLSNSIIRKENHHPQYSTFALQTCPPSHPSCLDPMEIRRVQDRENPPGCMRSVAPPPTRCDPPHRDIRRGRTRVPVPVSG</sequence>
<evidence type="ECO:0000313" key="3">
    <source>
        <dbReference type="Proteomes" id="UP000011668"/>
    </source>
</evidence>
<feature type="region of interest" description="Disordered" evidence="1">
    <location>
        <begin position="85"/>
        <end position="123"/>
    </location>
</feature>
<reference evidence="2 3" key="1">
    <citation type="journal article" date="2013" name="Nat. Commun.">
        <title>The evolution and pathogenic mechanisms of the rice sheath blight pathogen.</title>
        <authorList>
            <person name="Zheng A."/>
            <person name="Lin R."/>
            <person name="Xu L."/>
            <person name="Qin P."/>
            <person name="Tang C."/>
            <person name="Ai P."/>
            <person name="Zhang D."/>
            <person name="Liu Y."/>
            <person name="Sun Z."/>
            <person name="Feng H."/>
            <person name="Wang Y."/>
            <person name="Chen Y."/>
            <person name="Liang X."/>
            <person name="Fu R."/>
            <person name="Li Q."/>
            <person name="Zhang J."/>
            <person name="Yu X."/>
            <person name="Xie Z."/>
            <person name="Ding L."/>
            <person name="Guan P."/>
            <person name="Tang J."/>
            <person name="Liang Y."/>
            <person name="Wang S."/>
            <person name="Deng Q."/>
            <person name="Li S."/>
            <person name="Zhu J."/>
            <person name="Wang L."/>
            <person name="Liu H."/>
            <person name="Li P."/>
        </authorList>
    </citation>
    <scope>NUCLEOTIDE SEQUENCE [LARGE SCALE GENOMIC DNA]</scope>
    <source>
        <strain evidence="3">AG-1 IA</strain>
    </source>
</reference>
<evidence type="ECO:0000256" key="1">
    <source>
        <dbReference type="SAM" id="MobiDB-lite"/>
    </source>
</evidence>
<gene>
    <name evidence="2" type="ORF">AG1IA_10274</name>
</gene>
<dbReference type="AlphaFoldDB" id="L8WBZ0"/>
<dbReference type="HOGENOM" id="CLU_2016762_0_0_1"/>